<evidence type="ECO:0000256" key="5">
    <source>
        <dbReference type="ARBA" id="ARBA00022989"/>
    </source>
</evidence>
<keyword evidence="3 10" id="KW-0808">Transferase</keyword>
<evidence type="ECO:0000259" key="9">
    <source>
        <dbReference type="Pfam" id="PF02397"/>
    </source>
</evidence>
<dbReference type="Pfam" id="PF02397">
    <property type="entry name" value="Bac_transf"/>
    <property type="match status" value="1"/>
</dbReference>
<evidence type="ECO:0000256" key="2">
    <source>
        <dbReference type="ARBA" id="ARBA00006464"/>
    </source>
</evidence>
<feature type="transmembrane region" description="Helical" evidence="8">
    <location>
        <begin position="108"/>
        <end position="133"/>
    </location>
</feature>
<sequence>MKNYEQYKRLFRLCLVALLFAAEMLLYWYVWKEYYSELMEITYARLGHWMMVAVYGVVLCIFTAIFGGLKIGYLRNFNMVYAQSLTCICSNILIYLQIVLLTKHFYTVVPLLLMTLVEIVVISLWSPLSLFLYRKIYPPRHVLLVYGERWTHSLMDKFNTRSDCFYVSKRIHISEGLDKIFALTHEYEGVIICDVPSEVRNKILKYCYDCSIRTYTTPKISDILVRSAEGLHLFDTPLLLSRNSGLTVEQRFVKRFFDILLSLIAIVVLSPLMGIIALAIKLDDKGPVFFRQDRCTKDGKIFSILKFRSMIVDAEKEGAVIPAVDNDPRITRVGRVLRKIRVDELPQLFNILKGDMSVVGPRPERVEHVRKYTEEIPEFKFREKVKAGLTGYAQVYGKYNTTPYDKLKLDLMYIQSYSILLDLEILCKTIKTLFEKESTEGFAEQEECRSDCEKKRDAEKNNGDRGA</sequence>
<feature type="transmembrane region" description="Helical" evidence="8">
    <location>
        <begin position="259"/>
        <end position="280"/>
    </location>
</feature>
<feature type="transmembrane region" description="Helical" evidence="8">
    <location>
        <begin position="81"/>
        <end position="102"/>
    </location>
</feature>
<comment type="caution">
    <text evidence="10">The sequence shown here is derived from an EMBL/GenBank/DDBJ whole genome shotgun (WGS) entry which is preliminary data.</text>
</comment>
<reference evidence="10" key="1">
    <citation type="submission" date="2020-10" db="EMBL/GenBank/DDBJ databases">
        <authorList>
            <person name="Gilroy R."/>
        </authorList>
    </citation>
    <scope>NUCLEOTIDE SEQUENCE</scope>
    <source>
        <strain evidence="10">CHK195-4489</strain>
    </source>
</reference>
<dbReference type="InterPro" id="IPR017475">
    <property type="entry name" value="EPS_sugar_tfrase"/>
</dbReference>
<organism evidence="10 11">
    <name type="scientific">Candidatus Egerieisoma faecipullorum</name>
    <dbReference type="NCBI Taxonomy" id="2840963"/>
    <lineage>
        <taxon>Bacteria</taxon>
        <taxon>Bacillati</taxon>
        <taxon>Bacillota</taxon>
        <taxon>Clostridia</taxon>
        <taxon>Eubacteriales</taxon>
        <taxon>Clostridiaceae</taxon>
        <taxon>Clostridiaceae incertae sedis</taxon>
        <taxon>Candidatus Egerieisoma</taxon>
    </lineage>
</organism>
<dbReference type="GO" id="GO:0016020">
    <property type="term" value="C:membrane"/>
    <property type="evidence" value="ECO:0007669"/>
    <property type="project" value="UniProtKB-SubCell"/>
</dbReference>
<dbReference type="PANTHER" id="PTHR30576:SF0">
    <property type="entry name" value="UNDECAPRENYL-PHOSPHATE N-ACETYLGALACTOSAMINYL 1-PHOSPHATE TRANSFERASE-RELATED"/>
    <property type="match status" value="1"/>
</dbReference>
<evidence type="ECO:0000313" key="11">
    <source>
        <dbReference type="Proteomes" id="UP000824089"/>
    </source>
</evidence>
<keyword evidence="5 8" id="KW-1133">Transmembrane helix</keyword>
<protein>
    <submittedName>
        <fullName evidence="10">Sugar transferase</fullName>
    </submittedName>
</protein>
<accession>A0A9D1I5W9</accession>
<dbReference type="GO" id="GO:0016780">
    <property type="term" value="F:phosphotransferase activity, for other substituted phosphate groups"/>
    <property type="evidence" value="ECO:0007669"/>
    <property type="project" value="TreeGrafter"/>
</dbReference>
<name>A0A9D1I5W9_9CLOT</name>
<evidence type="ECO:0000256" key="8">
    <source>
        <dbReference type="SAM" id="Phobius"/>
    </source>
</evidence>
<comment type="similarity">
    <text evidence="2">Belongs to the bacterial sugar transferase family.</text>
</comment>
<dbReference type="AlphaFoldDB" id="A0A9D1I5W9"/>
<evidence type="ECO:0000256" key="4">
    <source>
        <dbReference type="ARBA" id="ARBA00022692"/>
    </source>
</evidence>
<gene>
    <name evidence="10" type="ORF">IAD50_00510</name>
</gene>
<feature type="compositionally biased region" description="Basic and acidic residues" evidence="7">
    <location>
        <begin position="446"/>
        <end position="467"/>
    </location>
</feature>
<dbReference type="InterPro" id="IPR003362">
    <property type="entry name" value="Bact_transf"/>
</dbReference>
<evidence type="ECO:0000313" key="10">
    <source>
        <dbReference type="EMBL" id="HIU28759.1"/>
    </source>
</evidence>
<dbReference type="Proteomes" id="UP000824089">
    <property type="component" value="Unassembled WGS sequence"/>
</dbReference>
<feature type="transmembrane region" description="Helical" evidence="8">
    <location>
        <begin position="49"/>
        <end position="69"/>
    </location>
</feature>
<evidence type="ECO:0000256" key="1">
    <source>
        <dbReference type="ARBA" id="ARBA00004141"/>
    </source>
</evidence>
<keyword evidence="4 8" id="KW-0812">Transmembrane</keyword>
<comment type="subcellular location">
    <subcellularLocation>
        <location evidence="1">Membrane</location>
        <topology evidence="1">Multi-pass membrane protein</topology>
    </subcellularLocation>
</comment>
<keyword evidence="6 8" id="KW-0472">Membrane</keyword>
<evidence type="ECO:0000256" key="6">
    <source>
        <dbReference type="ARBA" id="ARBA00023136"/>
    </source>
</evidence>
<dbReference type="PANTHER" id="PTHR30576">
    <property type="entry name" value="COLANIC BIOSYNTHESIS UDP-GLUCOSE LIPID CARRIER TRANSFERASE"/>
    <property type="match status" value="1"/>
</dbReference>
<evidence type="ECO:0000256" key="7">
    <source>
        <dbReference type="SAM" id="MobiDB-lite"/>
    </source>
</evidence>
<feature type="region of interest" description="Disordered" evidence="7">
    <location>
        <begin position="440"/>
        <end position="467"/>
    </location>
</feature>
<proteinExistence type="inferred from homology"/>
<evidence type="ECO:0000256" key="3">
    <source>
        <dbReference type="ARBA" id="ARBA00022679"/>
    </source>
</evidence>
<dbReference type="NCBIfam" id="TIGR03025">
    <property type="entry name" value="EPS_sugtrans"/>
    <property type="match status" value="1"/>
</dbReference>
<feature type="domain" description="Bacterial sugar transferase" evidence="9">
    <location>
        <begin position="254"/>
        <end position="434"/>
    </location>
</feature>
<reference evidence="10" key="2">
    <citation type="journal article" date="2021" name="PeerJ">
        <title>Extensive microbial diversity within the chicken gut microbiome revealed by metagenomics and culture.</title>
        <authorList>
            <person name="Gilroy R."/>
            <person name="Ravi A."/>
            <person name="Getino M."/>
            <person name="Pursley I."/>
            <person name="Horton D.L."/>
            <person name="Alikhan N.F."/>
            <person name="Baker D."/>
            <person name="Gharbi K."/>
            <person name="Hall N."/>
            <person name="Watson M."/>
            <person name="Adriaenssens E.M."/>
            <person name="Foster-Nyarko E."/>
            <person name="Jarju S."/>
            <person name="Secka A."/>
            <person name="Antonio M."/>
            <person name="Oren A."/>
            <person name="Chaudhuri R.R."/>
            <person name="La Ragione R."/>
            <person name="Hildebrand F."/>
            <person name="Pallen M.J."/>
        </authorList>
    </citation>
    <scope>NUCLEOTIDE SEQUENCE</scope>
    <source>
        <strain evidence="10">CHK195-4489</strain>
    </source>
</reference>
<dbReference type="EMBL" id="DVMM01000009">
    <property type="protein sequence ID" value="HIU28759.1"/>
    <property type="molecule type" value="Genomic_DNA"/>
</dbReference>
<feature type="transmembrane region" description="Helical" evidence="8">
    <location>
        <begin position="10"/>
        <end position="29"/>
    </location>
</feature>